<dbReference type="InterPro" id="IPR036890">
    <property type="entry name" value="HATPase_C_sf"/>
</dbReference>
<dbReference type="SMART" id="SM00387">
    <property type="entry name" value="HATPase_c"/>
    <property type="match status" value="1"/>
</dbReference>
<evidence type="ECO:0000313" key="5">
    <source>
        <dbReference type="Proteomes" id="UP000440224"/>
    </source>
</evidence>
<dbReference type="AlphaFoldDB" id="A0A6N7PQN3"/>
<gene>
    <name evidence="4" type="ORF">GF068_21635</name>
</gene>
<dbReference type="NCBIfam" id="TIGR00229">
    <property type="entry name" value="sensory_box"/>
    <property type="match status" value="2"/>
</dbReference>
<sequence>MVIVDAQGIVRLVNAQLLRMFGYERDELLGRPIDVLVPERLRADHIEHRMRYAAEPRPRPMGAGLELHGRRKDGTEFPVEISLSPIRTKSGVLVTAAIRDVTERNRVQAKFRGFLEAAPDAIIIVNAEGTIVLCNSQTERVFGFPRAELLGQSIETLVPERFHHRHVHHRRSFFSDPRVRPMGSGLELYGRRKDGAEFPVEISLSPIETEDGLLVSAAIRDITERKIVEKQLRASLLEKEVLLKEIHHRVKNNLQIVSSMLNLQMGQITDPRALQLFKESQTRVRSIALFHEKLYQSKDLARVEIAEYLRSLATGLLYTYGVNPEHVSFVLDAEGVPLGVDAAITCGLVVNELVSNAIKHAFPPGRDGHVRVALRRRGDEVVLEVGDDGIGFPPDLDFREASTLGLKLVCILTEQIHGTIELVRGSGSRFVVCFPLTPTQL</sequence>
<feature type="domain" description="PAS" evidence="2">
    <location>
        <begin position="107"/>
        <end position="160"/>
    </location>
</feature>
<evidence type="ECO:0000259" key="3">
    <source>
        <dbReference type="PROSITE" id="PS50113"/>
    </source>
</evidence>
<dbReference type="InterPro" id="IPR000700">
    <property type="entry name" value="PAS-assoc_C"/>
</dbReference>
<dbReference type="Pfam" id="PF13426">
    <property type="entry name" value="PAS_9"/>
    <property type="match status" value="2"/>
</dbReference>
<name>A0A6N7PQN3_9BACT</name>
<protein>
    <submittedName>
        <fullName evidence="4">PAS domain S-box protein</fullName>
    </submittedName>
</protein>
<dbReference type="Proteomes" id="UP000440224">
    <property type="component" value="Unassembled WGS sequence"/>
</dbReference>
<dbReference type="SUPFAM" id="SSF55785">
    <property type="entry name" value="PYP-like sensor domain (PAS domain)"/>
    <property type="match status" value="2"/>
</dbReference>
<dbReference type="PROSITE" id="PS50109">
    <property type="entry name" value="HIS_KIN"/>
    <property type="match status" value="1"/>
</dbReference>
<dbReference type="InterPro" id="IPR001610">
    <property type="entry name" value="PAC"/>
</dbReference>
<dbReference type="InterPro" id="IPR005467">
    <property type="entry name" value="His_kinase_dom"/>
</dbReference>
<accession>A0A6N7PQN3</accession>
<keyword evidence="5" id="KW-1185">Reference proteome</keyword>
<dbReference type="EMBL" id="WJIE01000006">
    <property type="protein sequence ID" value="MRG94502.1"/>
    <property type="molecule type" value="Genomic_DNA"/>
</dbReference>
<feature type="domain" description="PAS" evidence="2">
    <location>
        <begin position="1"/>
        <end position="39"/>
    </location>
</feature>
<dbReference type="InterPro" id="IPR003594">
    <property type="entry name" value="HATPase_dom"/>
</dbReference>
<reference evidence="4 5" key="1">
    <citation type="submission" date="2019-10" db="EMBL/GenBank/DDBJ databases">
        <title>A soil myxobacterium in the family Polyangiaceae.</title>
        <authorList>
            <person name="Li Y."/>
            <person name="Wang J."/>
        </authorList>
    </citation>
    <scope>NUCLEOTIDE SEQUENCE [LARGE SCALE GENOMIC DNA]</scope>
    <source>
        <strain evidence="4 5">DSM 14734</strain>
    </source>
</reference>
<feature type="domain" description="PAC" evidence="3">
    <location>
        <begin position="184"/>
        <end position="234"/>
    </location>
</feature>
<dbReference type="SMART" id="SM00091">
    <property type="entry name" value="PAS"/>
    <property type="match status" value="2"/>
</dbReference>
<feature type="domain" description="PAC" evidence="3">
    <location>
        <begin position="63"/>
        <end position="113"/>
    </location>
</feature>
<dbReference type="CDD" id="cd00130">
    <property type="entry name" value="PAS"/>
    <property type="match status" value="2"/>
</dbReference>
<dbReference type="SUPFAM" id="SSF55874">
    <property type="entry name" value="ATPase domain of HSP90 chaperone/DNA topoisomerase II/histidine kinase"/>
    <property type="match status" value="1"/>
</dbReference>
<dbReference type="PROSITE" id="PS50113">
    <property type="entry name" value="PAC"/>
    <property type="match status" value="2"/>
</dbReference>
<organism evidence="4 5">
    <name type="scientific">Polyangium spumosum</name>
    <dbReference type="NCBI Taxonomy" id="889282"/>
    <lineage>
        <taxon>Bacteria</taxon>
        <taxon>Pseudomonadati</taxon>
        <taxon>Myxococcota</taxon>
        <taxon>Polyangia</taxon>
        <taxon>Polyangiales</taxon>
        <taxon>Polyangiaceae</taxon>
        <taxon>Polyangium</taxon>
    </lineage>
</organism>
<dbReference type="InterPro" id="IPR035965">
    <property type="entry name" value="PAS-like_dom_sf"/>
</dbReference>
<feature type="domain" description="Histidine kinase" evidence="1">
    <location>
        <begin position="349"/>
        <end position="438"/>
    </location>
</feature>
<dbReference type="PANTHER" id="PTHR43065:SF23">
    <property type="entry name" value="SENSOR HISTIDINE KINASE PDTAS"/>
    <property type="match status" value="1"/>
</dbReference>
<proteinExistence type="predicted"/>
<dbReference type="Gene3D" id="3.30.450.20">
    <property type="entry name" value="PAS domain"/>
    <property type="match status" value="2"/>
</dbReference>
<dbReference type="Pfam" id="PF07568">
    <property type="entry name" value="HisKA_2"/>
    <property type="match status" value="1"/>
</dbReference>
<dbReference type="SMART" id="SM00086">
    <property type="entry name" value="PAC"/>
    <property type="match status" value="2"/>
</dbReference>
<dbReference type="OrthoDB" id="5342753at2"/>
<dbReference type="PROSITE" id="PS50112">
    <property type="entry name" value="PAS"/>
    <property type="match status" value="2"/>
</dbReference>
<dbReference type="Pfam" id="PF02518">
    <property type="entry name" value="HATPase_c"/>
    <property type="match status" value="1"/>
</dbReference>
<dbReference type="Gene3D" id="3.30.565.10">
    <property type="entry name" value="Histidine kinase-like ATPase, C-terminal domain"/>
    <property type="match status" value="1"/>
</dbReference>
<evidence type="ECO:0000259" key="1">
    <source>
        <dbReference type="PROSITE" id="PS50109"/>
    </source>
</evidence>
<dbReference type="InterPro" id="IPR011495">
    <property type="entry name" value="Sig_transdc_His_kin_sub2_dim/P"/>
</dbReference>
<dbReference type="InterPro" id="IPR000014">
    <property type="entry name" value="PAS"/>
</dbReference>
<comment type="caution">
    <text evidence="4">The sequence shown here is derived from an EMBL/GenBank/DDBJ whole genome shotgun (WGS) entry which is preliminary data.</text>
</comment>
<dbReference type="PANTHER" id="PTHR43065">
    <property type="entry name" value="SENSOR HISTIDINE KINASE"/>
    <property type="match status" value="1"/>
</dbReference>
<evidence type="ECO:0000313" key="4">
    <source>
        <dbReference type="EMBL" id="MRG94502.1"/>
    </source>
</evidence>
<evidence type="ECO:0000259" key="2">
    <source>
        <dbReference type="PROSITE" id="PS50112"/>
    </source>
</evidence>